<accession>A0ACC0BQ65</accession>
<dbReference type="Proteomes" id="UP001060085">
    <property type="component" value="Linkage Group LG03"/>
</dbReference>
<sequence length="630" mass="72045">MRQILLSTVPPPPHLTTSRRQLQQLPMIIKFILRPHSLPRSFPRPIAFCILSGNSTKTVTLCSAFENQSIPYGPSLRKGQNPFHSYSIISSNAKSFPLVEKEENDNNLFNEESFTRVFSISALRVPAEYCFVLESQLRGHLLNWPRIRNIARVPGDEIDEELKKLFDNRCSSSDNSDNDSEDLVALNRRMYGKAEGDGEPLDPVLYRDKLARTFNSKGFVKFRNLAKLSRPRKRKKKKEVEKEGRKEHGIGKNEMALVEVVGEDEESGVSGLLGDAFRGSRWRGSTRLLLLDERYADKGIDDLPEAIKAVFREHDRGNMASSVELVKCRLTLFYSYWQMNEILEALLPKGVIIPSAFEAVGHIAHLNLREEHLPYKEIIAKVVLDKTKPKIQTVVNKIDVIQNDYRTMQLEVLAGNHSLVTTVVENGLRFHVDLATVYWNSRLATERQRLLNCFTKDDVVCDVFAGVGPIALSAAKKVKRVYANDLNPYAVEYLERNSVLNKLERKIEVFNMDGRRFINAIFSNQKVQSITQVVMNLPNDAAEFLDAFRGVLRKNHKDDNYILPRIHVYGFSKAQDPEFDFHERIRIVLREVAFEIEMRKVRLVAPGKWMLCASFILPESVAFAKRESIL</sequence>
<evidence type="ECO:0000313" key="2">
    <source>
        <dbReference type="Proteomes" id="UP001060085"/>
    </source>
</evidence>
<proteinExistence type="predicted"/>
<organism evidence="1 2">
    <name type="scientific">Catharanthus roseus</name>
    <name type="common">Madagascar periwinkle</name>
    <name type="synonym">Vinca rosea</name>
    <dbReference type="NCBI Taxonomy" id="4058"/>
    <lineage>
        <taxon>Eukaryota</taxon>
        <taxon>Viridiplantae</taxon>
        <taxon>Streptophyta</taxon>
        <taxon>Embryophyta</taxon>
        <taxon>Tracheophyta</taxon>
        <taxon>Spermatophyta</taxon>
        <taxon>Magnoliopsida</taxon>
        <taxon>eudicotyledons</taxon>
        <taxon>Gunneridae</taxon>
        <taxon>Pentapetalae</taxon>
        <taxon>asterids</taxon>
        <taxon>lamiids</taxon>
        <taxon>Gentianales</taxon>
        <taxon>Apocynaceae</taxon>
        <taxon>Rauvolfioideae</taxon>
        <taxon>Vinceae</taxon>
        <taxon>Catharanthinae</taxon>
        <taxon>Catharanthus</taxon>
    </lineage>
</organism>
<protein>
    <submittedName>
        <fullName evidence="1">Uncharacterized protein</fullName>
    </submittedName>
</protein>
<evidence type="ECO:0000313" key="1">
    <source>
        <dbReference type="EMBL" id="KAI5674825.1"/>
    </source>
</evidence>
<dbReference type="EMBL" id="CM044703">
    <property type="protein sequence ID" value="KAI5674825.1"/>
    <property type="molecule type" value="Genomic_DNA"/>
</dbReference>
<keyword evidence="2" id="KW-1185">Reference proteome</keyword>
<gene>
    <name evidence="1" type="ORF">M9H77_15189</name>
</gene>
<comment type="caution">
    <text evidence="1">The sequence shown here is derived from an EMBL/GenBank/DDBJ whole genome shotgun (WGS) entry which is preliminary data.</text>
</comment>
<reference evidence="2" key="1">
    <citation type="journal article" date="2023" name="Nat. Plants">
        <title>Single-cell RNA sequencing provides a high-resolution roadmap for understanding the multicellular compartmentation of specialized metabolism.</title>
        <authorList>
            <person name="Sun S."/>
            <person name="Shen X."/>
            <person name="Li Y."/>
            <person name="Li Y."/>
            <person name="Wang S."/>
            <person name="Li R."/>
            <person name="Zhang H."/>
            <person name="Shen G."/>
            <person name="Guo B."/>
            <person name="Wei J."/>
            <person name="Xu J."/>
            <person name="St-Pierre B."/>
            <person name="Chen S."/>
            <person name="Sun C."/>
        </authorList>
    </citation>
    <scope>NUCLEOTIDE SEQUENCE [LARGE SCALE GENOMIC DNA]</scope>
</reference>
<name>A0ACC0BQ65_CATRO</name>